<dbReference type="GeneID" id="94439989"/>
<dbReference type="Gene3D" id="1.10.10.10">
    <property type="entry name" value="Winged helix-like DNA-binding domain superfamily/Winged helix DNA-binding domain"/>
    <property type="match status" value="1"/>
</dbReference>
<comment type="caution">
    <text evidence="3">The sequence shown here is derived from an EMBL/GenBank/DDBJ whole genome shotgun (WGS) entry which is preliminary data.</text>
</comment>
<dbReference type="SUPFAM" id="SSF46785">
    <property type="entry name" value="Winged helix' DNA-binding domain"/>
    <property type="match status" value="1"/>
</dbReference>
<keyword evidence="4" id="KW-1185">Reference proteome</keyword>
<dbReference type="PANTHER" id="PTHR33169:SF13">
    <property type="entry name" value="PADR-FAMILY TRANSCRIPTIONAL REGULATOR"/>
    <property type="match status" value="1"/>
</dbReference>
<feature type="domain" description="Transcription regulator PadR N-terminal" evidence="1">
    <location>
        <begin position="18"/>
        <end position="84"/>
    </location>
</feature>
<dbReference type="EMBL" id="JALDAW010000011">
    <property type="protein sequence ID" value="MDY5167277.1"/>
    <property type="molecule type" value="Genomic_DNA"/>
</dbReference>
<accession>A0A2V2FBU1</accession>
<dbReference type="InterPro" id="IPR005149">
    <property type="entry name" value="Tscrpt_reg_PadR_N"/>
</dbReference>
<dbReference type="EMBL" id="QJKH01000001">
    <property type="protein sequence ID" value="PXX81768.1"/>
    <property type="molecule type" value="Genomic_DNA"/>
</dbReference>
<sequence length="103" mass="11734">MARNQFQTLSEPMYYILLALLTPCYGYEIMQKITEISKGRVQVGAGTLYALLARFENEGIINQIADDGRRKTYVATDLGKELLRQEIKRLKSMSEEGEALLDQ</sequence>
<dbReference type="STRING" id="1034346.GCA_000313565_00384"/>
<evidence type="ECO:0000313" key="2">
    <source>
        <dbReference type="EMBL" id="MDY5167277.1"/>
    </source>
</evidence>
<dbReference type="InterPro" id="IPR036388">
    <property type="entry name" value="WH-like_DNA-bd_sf"/>
</dbReference>
<evidence type="ECO:0000313" key="3">
    <source>
        <dbReference type="EMBL" id="PXX81768.1"/>
    </source>
</evidence>
<dbReference type="Proteomes" id="UP000247612">
    <property type="component" value="Unassembled WGS sequence"/>
</dbReference>
<dbReference type="InterPro" id="IPR036390">
    <property type="entry name" value="WH_DNA-bd_sf"/>
</dbReference>
<dbReference type="PANTHER" id="PTHR33169">
    <property type="entry name" value="PADR-FAMILY TRANSCRIPTIONAL REGULATOR"/>
    <property type="match status" value="1"/>
</dbReference>
<dbReference type="RefSeq" id="WP_022936686.1">
    <property type="nucleotide sequence ID" value="NZ_BAABZA010000001.1"/>
</dbReference>
<evidence type="ECO:0000313" key="4">
    <source>
        <dbReference type="Proteomes" id="UP000247612"/>
    </source>
</evidence>
<reference evidence="3 4" key="1">
    <citation type="submission" date="2018-05" db="EMBL/GenBank/DDBJ databases">
        <title>Genomic Encyclopedia of Type Strains, Phase IV (KMG-IV): sequencing the most valuable type-strain genomes for metagenomic binning, comparative biology and taxonomic classification.</title>
        <authorList>
            <person name="Goeker M."/>
        </authorList>
    </citation>
    <scope>NUCLEOTIDE SEQUENCE [LARGE SCALE GENOMIC DNA]</scope>
    <source>
        <strain evidence="3 4">JC118</strain>
    </source>
</reference>
<dbReference type="Pfam" id="PF03551">
    <property type="entry name" value="PadR"/>
    <property type="match status" value="1"/>
</dbReference>
<dbReference type="AlphaFoldDB" id="A0A2V2FBU1"/>
<proteinExistence type="predicted"/>
<gene>
    <name evidence="3" type="ORF">DES51_101390</name>
    <name evidence="2" type="ORF">MQE39_03985</name>
</gene>
<name>A0A2V2FBU1_9FIRM</name>
<dbReference type="OrthoDB" id="9814826at2"/>
<dbReference type="InterPro" id="IPR052509">
    <property type="entry name" value="Metal_resp_DNA-bind_regulator"/>
</dbReference>
<evidence type="ECO:0000259" key="1">
    <source>
        <dbReference type="Pfam" id="PF03551"/>
    </source>
</evidence>
<dbReference type="Proteomes" id="UP001276902">
    <property type="component" value="Unassembled WGS sequence"/>
</dbReference>
<protein>
    <submittedName>
        <fullName evidence="3">PadR family transcriptional regulator</fullName>
    </submittedName>
</protein>
<organism evidence="3 4">
    <name type="scientific">Dielma fastidiosa</name>
    <dbReference type="NCBI Taxonomy" id="1034346"/>
    <lineage>
        <taxon>Bacteria</taxon>
        <taxon>Bacillati</taxon>
        <taxon>Bacillota</taxon>
        <taxon>Erysipelotrichia</taxon>
        <taxon>Erysipelotrichales</taxon>
        <taxon>Erysipelotrichaceae</taxon>
        <taxon>Dielma</taxon>
    </lineage>
</organism>
<reference evidence="2" key="2">
    <citation type="submission" date="2022-03" db="EMBL/GenBank/DDBJ databases">
        <title>First case of bacteraemia caused by Dielma fastidiosa in a patient hospitalised with diverticulitis.</title>
        <authorList>
            <person name="Forman-Ankjaer B."/>
            <person name="Hvid-Jensen F."/>
            <person name="Kobel C.M."/>
            <person name="Greve T."/>
        </authorList>
    </citation>
    <scope>NUCLEOTIDE SEQUENCE</scope>
    <source>
        <strain evidence="2">AUH_DF_2021</strain>
    </source>
</reference>